<dbReference type="EMBL" id="CAFABA010000217">
    <property type="protein sequence ID" value="CAB4836689.1"/>
    <property type="molecule type" value="Genomic_DNA"/>
</dbReference>
<gene>
    <name evidence="1" type="ORF">UFOPK3139_03133</name>
</gene>
<accession>A0A6J7AYE2</accession>
<dbReference type="AlphaFoldDB" id="A0A6J7AYE2"/>
<reference evidence="1" key="1">
    <citation type="submission" date="2020-05" db="EMBL/GenBank/DDBJ databases">
        <authorList>
            <person name="Chiriac C."/>
            <person name="Salcher M."/>
            <person name="Ghai R."/>
            <person name="Kavagutti S V."/>
        </authorList>
    </citation>
    <scope>NUCLEOTIDE SEQUENCE</scope>
</reference>
<organism evidence="1">
    <name type="scientific">freshwater metagenome</name>
    <dbReference type="NCBI Taxonomy" id="449393"/>
    <lineage>
        <taxon>unclassified sequences</taxon>
        <taxon>metagenomes</taxon>
        <taxon>ecological metagenomes</taxon>
    </lineage>
</organism>
<name>A0A6J7AYE2_9ZZZZ</name>
<evidence type="ECO:0000313" key="1">
    <source>
        <dbReference type="EMBL" id="CAB4836689.1"/>
    </source>
</evidence>
<proteinExistence type="predicted"/>
<protein>
    <submittedName>
        <fullName evidence="1">Unannotated protein</fullName>
    </submittedName>
</protein>
<dbReference type="SUPFAM" id="SSF53474">
    <property type="entry name" value="alpha/beta-Hydrolases"/>
    <property type="match status" value="1"/>
</dbReference>
<sequence length="98" mass="10560">MGRRPGSGWQNEVWLRAAFGTEPAFDPGVAVSHLRAPTLFVIATHDTVASTAVAVAAFDRSPEPKHLEMVEGHHFTPYAGDALEQVARAALAFYLSTL</sequence>
<dbReference type="Gene3D" id="3.40.50.1820">
    <property type="entry name" value="alpha/beta hydrolase"/>
    <property type="match status" value="1"/>
</dbReference>
<dbReference type="InterPro" id="IPR029058">
    <property type="entry name" value="AB_hydrolase_fold"/>
</dbReference>